<dbReference type="Proteomes" id="UP000012015">
    <property type="component" value="Unassembled WGS sequence"/>
</dbReference>
<organism evidence="2 3">
    <name type="scientific">Paeniglutamicibacter gangotriensis Lz1y</name>
    <dbReference type="NCBI Taxonomy" id="1276920"/>
    <lineage>
        <taxon>Bacteria</taxon>
        <taxon>Bacillati</taxon>
        <taxon>Actinomycetota</taxon>
        <taxon>Actinomycetes</taxon>
        <taxon>Micrococcales</taxon>
        <taxon>Micrococcaceae</taxon>
        <taxon>Paeniglutamicibacter</taxon>
    </lineage>
</organism>
<evidence type="ECO:0000313" key="2">
    <source>
        <dbReference type="EMBL" id="EMQ99198.1"/>
    </source>
</evidence>
<gene>
    <name evidence="2" type="ORF">ADIAG_01188</name>
</gene>
<sequence length="210" mass="22806">MVLSGPAREFVDRYLGVDVFVQRLPRDGLAPVPGYAYVNDLYSRTFRSPGPRLGAGPPDTSRDQDKAGQSIRSYCLARPIACRQRIAALHQIRTDRGQVISCECRRVPGTARLPICAPLHARHYGAGMGGQRDLRSVTPGRGIAGAPGKRQDTDCQRGKEVGGQRLGPLRGKGRWRGRNLYGLGMVNIGKRAENTAIARARGHREGGVLA</sequence>
<evidence type="ECO:0000256" key="1">
    <source>
        <dbReference type="SAM" id="MobiDB-lite"/>
    </source>
</evidence>
<feature type="region of interest" description="Disordered" evidence="1">
    <location>
        <begin position="142"/>
        <end position="169"/>
    </location>
</feature>
<accession>M7NKW8</accession>
<feature type="compositionally biased region" description="Basic and acidic residues" evidence="1">
    <location>
        <begin position="149"/>
        <end position="162"/>
    </location>
</feature>
<dbReference type="STRING" id="1276920.ADIAG_01188"/>
<proteinExistence type="predicted"/>
<dbReference type="EMBL" id="AOCK01000003">
    <property type="protein sequence ID" value="EMQ99198.1"/>
    <property type="molecule type" value="Genomic_DNA"/>
</dbReference>
<protein>
    <submittedName>
        <fullName evidence="2">Uncharacterized protein</fullName>
    </submittedName>
</protein>
<dbReference type="AlphaFoldDB" id="M7NKW8"/>
<reference evidence="2 3" key="1">
    <citation type="journal article" date="2013" name="Genome Announc.">
        <title>Draft Genome Sequence of Arthrobacter gangotriensis Strain Lz1yT, Isolated from a Penguin Rookery Soil Sample Collected in Antarctica, near the Indian Station Dakshin Gangotri.</title>
        <authorList>
            <person name="Shivaji S."/>
            <person name="Ara S."/>
            <person name="Bandi S."/>
            <person name="Singh A."/>
            <person name="Kumar Pinnaka A."/>
        </authorList>
    </citation>
    <scope>NUCLEOTIDE SEQUENCE [LARGE SCALE GENOMIC DNA]</scope>
    <source>
        <strain evidence="2 3">Lz1y</strain>
    </source>
</reference>
<comment type="caution">
    <text evidence="2">The sequence shown here is derived from an EMBL/GenBank/DDBJ whole genome shotgun (WGS) entry which is preliminary data.</text>
</comment>
<evidence type="ECO:0000313" key="3">
    <source>
        <dbReference type="Proteomes" id="UP000012015"/>
    </source>
</evidence>
<feature type="region of interest" description="Disordered" evidence="1">
    <location>
        <begin position="48"/>
        <end position="68"/>
    </location>
</feature>
<keyword evidence="3" id="KW-1185">Reference proteome</keyword>
<name>M7NKW8_9MICC</name>